<dbReference type="InterPro" id="IPR020845">
    <property type="entry name" value="AMP-binding_CS"/>
</dbReference>
<dbReference type="InterPro" id="IPR000873">
    <property type="entry name" value="AMP-dep_synth/lig_dom"/>
</dbReference>
<proteinExistence type="inferred from homology"/>
<protein>
    <submittedName>
        <fullName evidence="5">Long-chain fatty acid--CoA ligase</fullName>
    </submittedName>
</protein>
<keyword evidence="2 5" id="KW-0436">Ligase</keyword>
<dbReference type="EMBL" id="SNVI01000005">
    <property type="protein sequence ID" value="TFE37424.1"/>
    <property type="molecule type" value="Genomic_DNA"/>
</dbReference>
<dbReference type="GO" id="GO:0006631">
    <property type="term" value="P:fatty acid metabolic process"/>
    <property type="evidence" value="ECO:0007669"/>
    <property type="project" value="TreeGrafter"/>
</dbReference>
<organism evidence="5 6">
    <name type="scientific">Paraburkholderia dipogonis</name>
    <dbReference type="NCBI Taxonomy" id="1211383"/>
    <lineage>
        <taxon>Bacteria</taxon>
        <taxon>Pseudomonadati</taxon>
        <taxon>Pseudomonadota</taxon>
        <taxon>Betaproteobacteria</taxon>
        <taxon>Burkholderiales</taxon>
        <taxon>Burkholderiaceae</taxon>
        <taxon>Paraburkholderia</taxon>
    </lineage>
</organism>
<name>A0A4Y8MJ56_9BURK</name>
<dbReference type="InterPro" id="IPR042099">
    <property type="entry name" value="ANL_N_sf"/>
</dbReference>
<dbReference type="Pfam" id="PF13193">
    <property type="entry name" value="AMP-binding_C"/>
    <property type="match status" value="1"/>
</dbReference>
<accession>A0A4Y8MJ56</accession>
<feature type="domain" description="AMP-dependent synthetase/ligase" evidence="3">
    <location>
        <begin position="30"/>
        <end position="393"/>
    </location>
</feature>
<reference evidence="5 6" key="1">
    <citation type="submission" date="2019-03" db="EMBL/GenBank/DDBJ databases">
        <title>Complete Genome Sequence of Paraburkholderia dipogonis ICMP 19430T, a Nitrogen-fixing Symbiont of the South African Invasive Legume Dipogon lignosus in New Zealand.</title>
        <authorList>
            <person name="De Meyer S.E."/>
        </authorList>
    </citation>
    <scope>NUCLEOTIDE SEQUENCE [LARGE SCALE GENOMIC DNA]</scope>
    <source>
        <strain evidence="5 6">ICMP 19430</strain>
    </source>
</reference>
<evidence type="ECO:0000259" key="4">
    <source>
        <dbReference type="Pfam" id="PF13193"/>
    </source>
</evidence>
<dbReference type="Gene3D" id="3.30.300.30">
    <property type="match status" value="1"/>
</dbReference>
<evidence type="ECO:0000259" key="3">
    <source>
        <dbReference type="Pfam" id="PF00501"/>
    </source>
</evidence>
<dbReference type="PANTHER" id="PTHR43201">
    <property type="entry name" value="ACYL-COA SYNTHETASE"/>
    <property type="match status" value="1"/>
</dbReference>
<evidence type="ECO:0000256" key="2">
    <source>
        <dbReference type="ARBA" id="ARBA00022598"/>
    </source>
</evidence>
<dbReference type="PANTHER" id="PTHR43201:SF5">
    <property type="entry name" value="MEDIUM-CHAIN ACYL-COA LIGASE ACSF2, MITOCHONDRIAL"/>
    <property type="match status" value="1"/>
</dbReference>
<dbReference type="Pfam" id="PF00501">
    <property type="entry name" value="AMP-binding"/>
    <property type="match status" value="1"/>
</dbReference>
<dbReference type="SUPFAM" id="SSF56801">
    <property type="entry name" value="Acetyl-CoA synthetase-like"/>
    <property type="match status" value="1"/>
</dbReference>
<evidence type="ECO:0000256" key="1">
    <source>
        <dbReference type="ARBA" id="ARBA00006432"/>
    </source>
</evidence>
<evidence type="ECO:0000313" key="6">
    <source>
        <dbReference type="Proteomes" id="UP000297385"/>
    </source>
</evidence>
<comment type="similarity">
    <text evidence="1">Belongs to the ATP-dependent AMP-binding enzyme family.</text>
</comment>
<dbReference type="PROSITE" id="PS00455">
    <property type="entry name" value="AMP_BINDING"/>
    <property type="match status" value="1"/>
</dbReference>
<comment type="caution">
    <text evidence="5">The sequence shown here is derived from an EMBL/GenBank/DDBJ whole genome shotgun (WGS) entry which is preliminary data.</text>
</comment>
<dbReference type="InterPro" id="IPR045851">
    <property type="entry name" value="AMP-bd_C_sf"/>
</dbReference>
<dbReference type="AlphaFoldDB" id="A0A4Y8MJ56"/>
<feature type="domain" description="AMP-binding enzyme C-terminal" evidence="4">
    <location>
        <begin position="443"/>
        <end position="518"/>
    </location>
</feature>
<sequence>MHCDIVAGYIPQETVMIQTELIAPVHELLKRHATERPEKLSFEDKRSSLTYRQLEEVTARLAVHFQVSGVAPGDRVAVLLPNSVEWVVSCLAIVRAGGIAVPVSHDATIPEIEYRLTDASCVAVVTSDSRELEVRKLGRGIPSLKEYVTVQWGTAPVIGTEYRRIVEEKVQGTPLDADTLDVPAFVVYTSGTTGKAKGVLLTTRSMLWVTASCWAPIAGLNQNDRVLNCLPLYHSYALNFAVLSILAVGASEYLMDRYSSREVPKLLASGEFSVMPGVPTMFHYLLEGAHGNAVNVLPGIRLCVSAGAILPAATNQAFEKQFGVKLLDGYGITETSTMVTMNWPTGTRPYGSCGLPLPGVATRIVEPVGMRDVNVGEEGELLVRGPNVMKGYLDKPAETDAALRNGWYHTGDLARFDAAGYITITGRLKEVIIRGGQNISPAEIEQLVSEFEGVMDCAVTGCQHEHLGEVPVVFVVQREGETVDVGALLAYCKTQLSAYKVPHAVHIVAEIPRTGSGKVMRFKLREAIEVIAVAPTTRASG</sequence>
<gene>
    <name evidence="5" type="ORF">E2553_38785</name>
</gene>
<evidence type="ECO:0000313" key="5">
    <source>
        <dbReference type="EMBL" id="TFE37424.1"/>
    </source>
</evidence>
<dbReference type="InterPro" id="IPR025110">
    <property type="entry name" value="AMP-bd_C"/>
</dbReference>
<dbReference type="Proteomes" id="UP000297385">
    <property type="component" value="Unassembled WGS sequence"/>
</dbReference>
<dbReference type="GO" id="GO:0031956">
    <property type="term" value="F:medium-chain fatty acid-CoA ligase activity"/>
    <property type="evidence" value="ECO:0007669"/>
    <property type="project" value="TreeGrafter"/>
</dbReference>
<dbReference type="Gene3D" id="3.40.50.12780">
    <property type="entry name" value="N-terminal domain of ligase-like"/>
    <property type="match status" value="1"/>
</dbReference>